<feature type="compositionally biased region" description="Low complexity" evidence="3">
    <location>
        <begin position="496"/>
        <end position="524"/>
    </location>
</feature>
<feature type="signal peptide" evidence="5">
    <location>
        <begin position="1"/>
        <end position="44"/>
    </location>
</feature>
<dbReference type="InterPro" id="IPR000742">
    <property type="entry name" value="EGF"/>
</dbReference>
<dbReference type="InterPro" id="IPR009030">
    <property type="entry name" value="Growth_fac_rcpt_cys_sf"/>
</dbReference>
<dbReference type="PROSITE" id="PS50026">
    <property type="entry name" value="EGF_3"/>
    <property type="match status" value="1"/>
</dbReference>
<dbReference type="RefSeq" id="XP_019629965.1">
    <property type="nucleotide sequence ID" value="XM_019774406.1"/>
</dbReference>
<reference evidence="8" key="1">
    <citation type="submission" date="2025-08" db="UniProtKB">
        <authorList>
            <consortium name="RefSeq"/>
        </authorList>
    </citation>
    <scope>IDENTIFICATION</scope>
    <source>
        <tissue evidence="8">Gonad</tissue>
    </source>
</reference>
<evidence type="ECO:0000256" key="4">
    <source>
        <dbReference type="SAM" id="Phobius"/>
    </source>
</evidence>
<keyword evidence="2" id="KW-1015">Disulfide bond</keyword>
<evidence type="ECO:0000313" key="7">
    <source>
        <dbReference type="Proteomes" id="UP000515135"/>
    </source>
</evidence>
<keyword evidence="1 2" id="KW-0245">EGF-like domain</keyword>
<dbReference type="PROSITE" id="PS01186">
    <property type="entry name" value="EGF_2"/>
    <property type="match status" value="1"/>
</dbReference>
<dbReference type="KEGG" id="bbel:109474162"/>
<dbReference type="GO" id="GO:0005044">
    <property type="term" value="F:scavenger receptor activity"/>
    <property type="evidence" value="ECO:0007669"/>
    <property type="project" value="InterPro"/>
</dbReference>
<feature type="compositionally biased region" description="Polar residues" evidence="3">
    <location>
        <begin position="442"/>
        <end position="452"/>
    </location>
</feature>
<feature type="region of interest" description="Disordered" evidence="3">
    <location>
        <begin position="607"/>
        <end position="754"/>
    </location>
</feature>
<evidence type="ECO:0000259" key="6">
    <source>
        <dbReference type="PROSITE" id="PS50026"/>
    </source>
</evidence>
<feature type="chain" id="PRO_5027991691" evidence="5">
    <location>
        <begin position="45"/>
        <end position="754"/>
    </location>
</feature>
<dbReference type="OrthoDB" id="27819at2759"/>
<dbReference type="PANTHER" id="PTHR24043:SF8">
    <property type="entry name" value="EGF-LIKE DOMAIN-CONTAINING PROTEIN"/>
    <property type="match status" value="1"/>
</dbReference>
<proteinExistence type="predicted"/>
<feature type="compositionally biased region" description="Basic residues" evidence="3">
    <location>
        <begin position="745"/>
        <end position="754"/>
    </location>
</feature>
<feature type="compositionally biased region" description="Basic and acidic residues" evidence="3">
    <location>
        <begin position="482"/>
        <end position="495"/>
    </location>
</feature>
<feature type="compositionally biased region" description="Acidic residues" evidence="3">
    <location>
        <begin position="718"/>
        <end position="730"/>
    </location>
</feature>
<keyword evidence="4" id="KW-0472">Membrane</keyword>
<organism evidence="7 8">
    <name type="scientific">Branchiostoma belcheri</name>
    <name type="common">Amphioxus</name>
    <dbReference type="NCBI Taxonomy" id="7741"/>
    <lineage>
        <taxon>Eukaryota</taxon>
        <taxon>Metazoa</taxon>
        <taxon>Chordata</taxon>
        <taxon>Cephalochordata</taxon>
        <taxon>Leptocardii</taxon>
        <taxon>Amphioxiformes</taxon>
        <taxon>Branchiostomatidae</taxon>
        <taxon>Branchiostoma</taxon>
    </lineage>
</organism>
<accession>A0A6P4YKG6</accession>
<feature type="compositionally biased region" description="Polar residues" evidence="3">
    <location>
        <begin position="650"/>
        <end position="666"/>
    </location>
</feature>
<keyword evidence="4" id="KW-1133">Transmembrane helix</keyword>
<comment type="caution">
    <text evidence="2">Lacks conserved residue(s) required for the propagation of feature annotation.</text>
</comment>
<feature type="region of interest" description="Disordered" evidence="3">
    <location>
        <begin position="436"/>
        <end position="536"/>
    </location>
</feature>
<dbReference type="PROSITE" id="PS00022">
    <property type="entry name" value="EGF_1"/>
    <property type="match status" value="2"/>
</dbReference>
<name>A0A6P4YKG6_BRABE</name>
<keyword evidence="5" id="KW-0732">Signal</keyword>
<dbReference type="GO" id="GO:0007157">
    <property type="term" value="P:heterophilic cell-cell adhesion via plasma membrane cell adhesion molecules"/>
    <property type="evidence" value="ECO:0007669"/>
    <property type="project" value="TreeGrafter"/>
</dbReference>
<evidence type="ECO:0000256" key="5">
    <source>
        <dbReference type="SAM" id="SignalP"/>
    </source>
</evidence>
<feature type="transmembrane region" description="Helical" evidence="4">
    <location>
        <begin position="543"/>
        <end position="568"/>
    </location>
</feature>
<dbReference type="GO" id="GO:0005925">
    <property type="term" value="C:focal adhesion"/>
    <property type="evidence" value="ECO:0007669"/>
    <property type="project" value="TreeGrafter"/>
</dbReference>
<dbReference type="Gene3D" id="2.170.300.10">
    <property type="entry name" value="Tie2 ligand-binding domain superfamily"/>
    <property type="match status" value="3"/>
</dbReference>
<dbReference type="PANTHER" id="PTHR24043">
    <property type="entry name" value="SCAVENGER RECEPTOR CLASS F"/>
    <property type="match status" value="1"/>
</dbReference>
<evidence type="ECO:0000256" key="2">
    <source>
        <dbReference type="PROSITE-ProRule" id="PRU00076"/>
    </source>
</evidence>
<gene>
    <name evidence="8" type="primary">LOC109474162</name>
</gene>
<evidence type="ECO:0000256" key="3">
    <source>
        <dbReference type="SAM" id="MobiDB-lite"/>
    </source>
</evidence>
<dbReference type="GeneID" id="109474162"/>
<dbReference type="Proteomes" id="UP000515135">
    <property type="component" value="Unplaced"/>
</dbReference>
<dbReference type="SMART" id="SM00181">
    <property type="entry name" value="EGF"/>
    <property type="match status" value="8"/>
</dbReference>
<sequence length="754" mass="81300">MLAVTRTVFSVFTKTGSQKTIARMDNRAVFFLLHILSVLPFSLAQVPGQHTPELATRGPNLCEYVNPVSNATEYRCCDEWQQYGHFCIVGACDASVASLCHAVGQVCVTTNQCGCMHGWSPRVQCPCREGRFGPNCLYECLCEHGKCSPSDGQCTCNAGWKGLLCDIPLCPLGYYGPDCKIRCPGNCKSCNAVTGSCQSCYAGFYGNNCLRQCGNCETCNKETGVCEETCQDGWMGENCDKKCARGTYGRNCKMICPENCPYTCNRVSGKCRQCVPGFFGQACENRCPKGCKTCSIQQGVCLDCKPGFELYQGSCEECPAGTYDKDCSQRCPENCKGKRCNRFTGGCNACQKGWRGRFCNETDENVRPALTTPGTRLPCQCRNGGWCDVTKGSCVCLAGYFGKSCENICPVGRYGQLCASRCRGCKFCDHVTGKCDTGPPSERTTVSSNDVTGATPRTKAPVPPLGLPSTEFPSRVTPSPPSDDKPGSSEEKSESPGETTSGPSDETSGNSGETSGNSGETSGSAKTAPDGTAQPRTKDDVNMLMIAVIGVGVAAILALLVAMVICFLHVRRKRKRENESTMEMNARRNHQWERVGVAQPYIVLKLPPPPPEDEYHDTPANSDNDKTHENCTDAMSTTCSDDEDGRGFSDSGTQTLPRMSGGSENTAGGAGQPPAKKKRTKSTSDALDDKTTAGPAFLSRILPQLHRRSNDNQSKAAEDDDYAAEDEGDQVDSNPPKSDTLRPKPAPRKGHLND</sequence>
<evidence type="ECO:0000313" key="8">
    <source>
        <dbReference type="RefSeq" id="XP_019629965.1"/>
    </source>
</evidence>
<dbReference type="InterPro" id="IPR042635">
    <property type="entry name" value="MEGF10/SREC1/2-like"/>
</dbReference>
<keyword evidence="7" id="KW-1185">Reference proteome</keyword>
<dbReference type="SUPFAM" id="SSF57184">
    <property type="entry name" value="Growth factor receptor domain"/>
    <property type="match status" value="1"/>
</dbReference>
<evidence type="ECO:0000256" key="1">
    <source>
        <dbReference type="ARBA" id="ARBA00022536"/>
    </source>
</evidence>
<protein>
    <submittedName>
        <fullName evidence="8">Platelet endothelial aggregation receptor 1-like isoform X1</fullName>
    </submittedName>
</protein>
<keyword evidence="4" id="KW-0812">Transmembrane</keyword>
<feature type="disulfide bond" evidence="2">
    <location>
        <begin position="396"/>
        <end position="405"/>
    </location>
</feature>
<dbReference type="AlphaFoldDB" id="A0A6P4YKG6"/>
<feature type="domain" description="EGF-like" evidence="6">
    <location>
        <begin position="375"/>
        <end position="406"/>
    </location>
</feature>